<name>A0A0A0PL50_9CAUD</name>
<evidence type="ECO:0000313" key="1">
    <source>
        <dbReference type="EMBL" id="AHJ87646.1"/>
    </source>
</evidence>
<protein>
    <submittedName>
        <fullName evidence="1">Uncharacterized protein</fullName>
    </submittedName>
</protein>
<evidence type="ECO:0000313" key="2">
    <source>
        <dbReference type="Proteomes" id="UP000030233"/>
    </source>
</evidence>
<organism evidence="1 2">
    <name type="scientific">Bacillus phage Bp8p-T</name>
    <dbReference type="NCBI Taxonomy" id="1445811"/>
    <lineage>
        <taxon>Viruses</taxon>
        <taxon>Duplodnaviria</taxon>
        <taxon>Heunggongvirae</taxon>
        <taxon>Uroviricota</taxon>
        <taxon>Caudoviricetes</taxon>
        <taxon>Herelleviridae</taxon>
        <taxon>Bastillevirinae</taxon>
        <taxon>Agatevirus</taxon>
        <taxon>Agatevirus Bp8pC</taxon>
    </lineage>
</organism>
<dbReference type="Proteomes" id="UP000030233">
    <property type="component" value="Segment"/>
</dbReference>
<sequence>MDGYEQFYTDEIAPTRFEEAGGQLRFYVSSEPVFPFVVPVEIDKKYGLSKLTPSPSKSTEEVPVYVFTPYVGDLRRILYFKPVLEELL</sequence>
<proteinExistence type="predicted"/>
<reference evidence="1 2" key="1">
    <citation type="journal article" date="2015" name="Appl. Environ. Microbiol.">
        <title>Effects of actin-like proteins encoded by two Bacillus pumilus phages on unstable lysogeny, revealed by genomic analysis.</title>
        <authorList>
            <person name="Yuan Y."/>
            <person name="Peng Q."/>
            <person name="Wu D."/>
            <person name="Kou Z."/>
            <person name="Wu Y."/>
            <person name="Liu P."/>
            <person name="Gao M."/>
        </authorList>
    </citation>
    <scope>NUCLEOTIDE SEQUENCE [LARGE SCALE GENOMIC DNA]</scope>
</reference>
<accession>A0A0A0PL50</accession>
<gene>
    <name evidence="1" type="ORF">Bp8pT_004</name>
</gene>
<dbReference type="EMBL" id="KJ010548">
    <property type="protein sequence ID" value="AHJ87646.1"/>
    <property type="molecule type" value="Genomic_DNA"/>
</dbReference>